<gene>
    <name evidence="3" type="ordered locus">Nwat_2615</name>
</gene>
<keyword evidence="2" id="KW-0732">Signal</keyword>
<name>D8KA34_NITWC</name>
<dbReference type="InterPro" id="IPR036700">
    <property type="entry name" value="BOBF_sf"/>
</dbReference>
<reference evidence="3 4" key="1">
    <citation type="submission" date="2010-06" db="EMBL/GenBank/DDBJ databases">
        <title>Complete sequence of chromosome of Nitrosococcus watsoni C-113.</title>
        <authorList>
            <consortium name="US DOE Joint Genome Institute"/>
            <person name="Lucas S."/>
            <person name="Copeland A."/>
            <person name="Lapidus A."/>
            <person name="Cheng J.-F."/>
            <person name="Bruce D."/>
            <person name="Goodwin L."/>
            <person name="Pitluck S."/>
            <person name="Malfatti S.A."/>
            <person name="Chain P.S.G."/>
            <person name="Land M."/>
            <person name="Hauser L."/>
            <person name="Kyrpides N."/>
            <person name="Ivanova N."/>
            <person name="Cambell M.A."/>
            <person name="Heidelberg J.F."/>
            <person name="Klotz M.G."/>
            <person name="Woyke T."/>
        </authorList>
    </citation>
    <scope>NUCLEOTIDE SEQUENCE [LARGE SCALE GENOMIC DNA]</scope>
    <source>
        <strain evidence="3 4">C-113</strain>
    </source>
</reference>
<feature type="compositionally biased region" description="Polar residues" evidence="1">
    <location>
        <begin position="35"/>
        <end position="60"/>
    </location>
</feature>
<evidence type="ECO:0000313" key="4">
    <source>
        <dbReference type="Proteomes" id="UP000000393"/>
    </source>
</evidence>
<feature type="region of interest" description="Disordered" evidence="1">
    <location>
        <begin position="33"/>
        <end position="60"/>
    </location>
</feature>
<feature type="chain" id="PRO_5003116767" description="Bacterial OB-fold domain-containing protein" evidence="2">
    <location>
        <begin position="33"/>
        <end position="173"/>
    </location>
</feature>
<accession>D8KA34</accession>
<dbReference type="KEGG" id="nwa:Nwat_2615"/>
<evidence type="ECO:0000256" key="2">
    <source>
        <dbReference type="SAM" id="SignalP"/>
    </source>
</evidence>
<sequence length="173" mass="19025">MKFLQQLNIDTVTKTFIAAMASAALMSLPALGSAQTTVPPSSGADQSSRMDGQQAGGQAQTVEDVEKLLDNIERYDGQKVTVSGEVEERIDKKAFILESGGLFNDEIVVVMPKGNLNVQEDDEVTVTGTVRAVKFVDVEREYDWVLDEEIRTEIEDVDAFLIADHVDVTERDD</sequence>
<dbReference type="STRING" id="105559.Nwat_2615"/>
<evidence type="ECO:0008006" key="5">
    <source>
        <dbReference type="Google" id="ProtNLM"/>
    </source>
</evidence>
<dbReference type="Proteomes" id="UP000000393">
    <property type="component" value="Chromosome"/>
</dbReference>
<keyword evidence="4" id="KW-1185">Reference proteome</keyword>
<organism evidence="3 4">
    <name type="scientific">Nitrosococcus watsoni (strain C-113)</name>
    <dbReference type="NCBI Taxonomy" id="105559"/>
    <lineage>
        <taxon>Bacteria</taxon>
        <taxon>Pseudomonadati</taxon>
        <taxon>Pseudomonadota</taxon>
        <taxon>Gammaproteobacteria</taxon>
        <taxon>Chromatiales</taxon>
        <taxon>Chromatiaceae</taxon>
        <taxon>Nitrosococcus</taxon>
    </lineage>
</organism>
<dbReference type="HOGENOM" id="CLU_133769_0_0_6"/>
<dbReference type="eggNOG" id="ENOG502ZZJZ">
    <property type="taxonomic scope" value="Bacteria"/>
</dbReference>
<proteinExistence type="predicted"/>
<evidence type="ECO:0000313" key="3">
    <source>
        <dbReference type="EMBL" id="ADJ29392.1"/>
    </source>
</evidence>
<protein>
    <recommendedName>
        <fullName evidence="5">Bacterial OB-fold domain-containing protein</fullName>
    </recommendedName>
</protein>
<dbReference type="EMBL" id="CP002086">
    <property type="protein sequence ID" value="ADJ29392.1"/>
    <property type="molecule type" value="Genomic_DNA"/>
</dbReference>
<dbReference type="AlphaFoldDB" id="D8KA34"/>
<dbReference type="Gene3D" id="2.40.50.200">
    <property type="entry name" value="Bacterial OB-fold"/>
    <property type="match status" value="1"/>
</dbReference>
<feature type="signal peptide" evidence="2">
    <location>
        <begin position="1"/>
        <end position="32"/>
    </location>
</feature>
<evidence type="ECO:0000256" key="1">
    <source>
        <dbReference type="SAM" id="MobiDB-lite"/>
    </source>
</evidence>